<evidence type="ECO:0000313" key="1">
    <source>
        <dbReference type="EMBL" id="DAF96245.1"/>
    </source>
</evidence>
<reference evidence="1" key="1">
    <citation type="journal article" date="2021" name="Proc. Natl. Acad. Sci. U.S.A.">
        <title>A Catalog of Tens of Thousands of Viruses from Human Metagenomes Reveals Hidden Associations with Chronic Diseases.</title>
        <authorList>
            <person name="Tisza M.J."/>
            <person name="Buck C.B."/>
        </authorList>
    </citation>
    <scope>NUCLEOTIDE SEQUENCE</scope>
    <source>
        <strain evidence="1">CtG4L18</strain>
    </source>
</reference>
<organism evidence="1">
    <name type="scientific">Podoviridae sp. ctG4L18</name>
    <dbReference type="NCBI Taxonomy" id="2825234"/>
    <lineage>
        <taxon>Viruses</taxon>
        <taxon>Duplodnaviria</taxon>
        <taxon>Heunggongvirae</taxon>
        <taxon>Uroviricota</taxon>
        <taxon>Caudoviricetes</taxon>
    </lineage>
</organism>
<sequence>MPILTYLPNILTYILDERILYRFISKNFLAALYVLEDFPVTFLVVLLRLPILPVIDTFS</sequence>
<dbReference type="EMBL" id="BK016114">
    <property type="protein sequence ID" value="DAF96245.1"/>
    <property type="molecule type" value="Genomic_DNA"/>
</dbReference>
<accession>A0A8S5UP29</accession>
<name>A0A8S5UP29_9CAUD</name>
<protein>
    <submittedName>
        <fullName evidence="1">Uncharacterized protein</fullName>
    </submittedName>
</protein>
<proteinExistence type="predicted"/>